<dbReference type="Gene3D" id="3.90.550.10">
    <property type="entry name" value="Spore Coat Polysaccharide Biosynthesis Protein SpsA, Chain A"/>
    <property type="match status" value="1"/>
</dbReference>
<gene>
    <name evidence="1" type="ORF">Pan189_01260</name>
</gene>
<accession>A0A517QW22</accession>
<dbReference type="GO" id="GO:0016020">
    <property type="term" value="C:membrane"/>
    <property type="evidence" value="ECO:0007669"/>
    <property type="project" value="InterPro"/>
</dbReference>
<dbReference type="Pfam" id="PF03567">
    <property type="entry name" value="Sulfotransfer_2"/>
    <property type="match status" value="1"/>
</dbReference>
<dbReference type="EMBL" id="CP036268">
    <property type="protein sequence ID" value="QDT35773.1"/>
    <property type="molecule type" value="Genomic_DNA"/>
</dbReference>
<evidence type="ECO:0000313" key="2">
    <source>
        <dbReference type="Proteomes" id="UP000317318"/>
    </source>
</evidence>
<reference evidence="1 2" key="1">
    <citation type="submission" date="2019-02" db="EMBL/GenBank/DDBJ databases">
        <title>Deep-cultivation of Planctomycetes and their phenomic and genomic characterization uncovers novel biology.</title>
        <authorList>
            <person name="Wiegand S."/>
            <person name="Jogler M."/>
            <person name="Boedeker C."/>
            <person name="Pinto D."/>
            <person name="Vollmers J."/>
            <person name="Rivas-Marin E."/>
            <person name="Kohn T."/>
            <person name="Peeters S.H."/>
            <person name="Heuer A."/>
            <person name="Rast P."/>
            <person name="Oberbeckmann S."/>
            <person name="Bunk B."/>
            <person name="Jeske O."/>
            <person name="Meyerdierks A."/>
            <person name="Storesund J.E."/>
            <person name="Kallscheuer N."/>
            <person name="Luecker S."/>
            <person name="Lage O.M."/>
            <person name="Pohl T."/>
            <person name="Merkel B.J."/>
            <person name="Hornburger P."/>
            <person name="Mueller R.-W."/>
            <person name="Bruemmer F."/>
            <person name="Labrenz M."/>
            <person name="Spormann A.M."/>
            <person name="Op den Camp H."/>
            <person name="Overmann J."/>
            <person name="Amann R."/>
            <person name="Jetten M.S.M."/>
            <person name="Mascher T."/>
            <person name="Medema M.H."/>
            <person name="Devos D.P."/>
            <person name="Kaster A.-K."/>
            <person name="Ovreas L."/>
            <person name="Rohde M."/>
            <person name="Galperin M.Y."/>
            <person name="Jogler C."/>
        </authorList>
    </citation>
    <scope>NUCLEOTIDE SEQUENCE [LARGE SCALE GENOMIC DNA]</scope>
    <source>
        <strain evidence="1 2">Pan189</strain>
    </source>
</reference>
<keyword evidence="2" id="KW-1185">Reference proteome</keyword>
<dbReference type="SUPFAM" id="SSF53448">
    <property type="entry name" value="Nucleotide-diphospho-sugar transferases"/>
    <property type="match status" value="1"/>
</dbReference>
<name>A0A517QW22_9PLAN</name>
<proteinExistence type="predicted"/>
<evidence type="ECO:0000313" key="1">
    <source>
        <dbReference type="EMBL" id="QDT35773.1"/>
    </source>
</evidence>
<dbReference type="InterPro" id="IPR005331">
    <property type="entry name" value="Sulfotransferase"/>
</dbReference>
<dbReference type="Proteomes" id="UP000317318">
    <property type="component" value="Chromosome"/>
</dbReference>
<dbReference type="InterPro" id="IPR027417">
    <property type="entry name" value="P-loop_NTPase"/>
</dbReference>
<dbReference type="InterPro" id="IPR029044">
    <property type="entry name" value="Nucleotide-diphossugar_trans"/>
</dbReference>
<dbReference type="GO" id="GO:0008146">
    <property type="term" value="F:sulfotransferase activity"/>
    <property type="evidence" value="ECO:0007669"/>
    <property type="project" value="InterPro"/>
</dbReference>
<dbReference type="AlphaFoldDB" id="A0A517QW22"/>
<sequence>MIYHSDSKMKTPRFVTTIYGNRYLPFLETLLASLSHVYGQFDAIVLFDEVLPASIATLAKTFPSVVFEQYRLNAGTNPRIRIPMKLAAWAHAAESNQSRPHVFIDCDTIILDRIEKHLPADADVVYTWKAEKFPLNTGVMLTRDGEVAARVFADLLRRVEHICSDEDLIQEADDSYGAADQFALAQLLGHTNWNQSSELSVRGQNLTFAGLPCSILNETNCVPIRKGTAVVHLKGGWHPILLDNAPFSTNRPKRECTELYRLWQETSDHATTLLATTVCLSASETNIHRFRRLNFTFAERGILHSEMCLACSVSKSLEVDYVLESGRFLGQSTDVLAKFFSSEPVPVVSVELLHDDIARQAEERLAAHKNLKLLYGDAHRVLREQIALRPGKACSVLIDGPKGLEALTLLKTLMEEFEEVKVGFIHDMRQGTRQRSIASATWKRCFFSDDPDFLKSFAHLDNDCRPSCAETVTEHSWRPFRKGMQYIAAYGPTLGVFFRERELEFPRNQGPKSAIRRLINQATQIWPKPKEKPHKGHTTQCDNRLYAFPTVIDGKGSWEHQHFRPDRWRDDHKSFDEFLKLSLVLVPSRRAIFVHVPKTAGYSIHRGIIDRYASDAITAPNLPSPLDAAEWIDFFRFSVVRCPWDRMVSAFEYSRGMPGEFGRTFEEFVLEGAWDENGHARNKHWLPQHQHLFREDKTPLVDFIARFESLQEDWQVIADRLILPKKLPKLNQSQRHRELRHYYTDRLEEKVFAKYRLDAEYFGYSFPG</sequence>
<dbReference type="KEGG" id="svp:Pan189_01260"/>
<protein>
    <submittedName>
        <fullName evidence="1">Sulfotransferase family protein</fullName>
    </submittedName>
</protein>
<dbReference type="Gene3D" id="3.40.50.300">
    <property type="entry name" value="P-loop containing nucleotide triphosphate hydrolases"/>
    <property type="match status" value="1"/>
</dbReference>
<organism evidence="1 2">
    <name type="scientific">Stratiformator vulcanicus</name>
    <dbReference type="NCBI Taxonomy" id="2527980"/>
    <lineage>
        <taxon>Bacteria</taxon>
        <taxon>Pseudomonadati</taxon>
        <taxon>Planctomycetota</taxon>
        <taxon>Planctomycetia</taxon>
        <taxon>Planctomycetales</taxon>
        <taxon>Planctomycetaceae</taxon>
        <taxon>Stratiformator</taxon>
    </lineage>
</organism>
<keyword evidence="1" id="KW-0808">Transferase</keyword>
<dbReference type="OrthoDB" id="288532at2"/>
<dbReference type="RefSeq" id="WP_145362042.1">
    <property type="nucleotide sequence ID" value="NZ_CP036268.1"/>
</dbReference>